<dbReference type="AlphaFoldDB" id="A0A2P2N5F2"/>
<evidence type="ECO:0000256" key="1">
    <source>
        <dbReference type="SAM" id="MobiDB-lite"/>
    </source>
</evidence>
<protein>
    <submittedName>
        <fullName evidence="2">Cellulose synthase A catalytic subunit 1 UDP-forming-like</fullName>
    </submittedName>
</protein>
<dbReference type="EMBL" id="GGEC01057206">
    <property type="protein sequence ID" value="MBX37690.1"/>
    <property type="molecule type" value="Transcribed_RNA"/>
</dbReference>
<feature type="region of interest" description="Disordered" evidence="1">
    <location>
        <begin position="1"/>
        <end position="23"/>
    </location>
</feature>
<evidence type="ECO:0000313" key="2">
    <source>
        <dbReference type="EMBL" id="MBX37690.1"/>
    </source>
</evidence>
<sequence length="23" mass="2484">MRRGAPHGLEVVGHHQPLGGLQH</sequence>
<organism evidence="2">
    <name type="scientific">Rhizophora mucronata</name>
    <name type="common">Asiatic mangrove</name>
    <dbReference type="NCBI Taxonomy" id="61149"/>
    <lineage>
        <taxon>Eukaryota</taxon>
        <taxon>Viridiplantae</taxon>
        <taxon>Streptophyta</taxon>
        <taxon>Embryophyta</taxon>
        <taxon>Tracheophyta</taxon>
        <taxon>Spermatophyta</taxon>
        <taxon>Magnoliopsida</taxon>
        <taxon>eudicotyledons</taxon>
        <taxon>Gunneridae</taxon>
        <taxon>Pentapetalae</taxon>
        <taxon>rosids</taxon>
        <taxon>fabids</taxon>
        <taxon>Malpighiales</taxon>
        <taxon>Rhizophoraceae</taxon>
        <taxon>Rhizophora</taxon>
    </lineage>
</organism>
<reference evidence="2" key="1">
    <citation type="submission" date="2018-02" db="EMBL/GenBank/DDBJ databases">
        <title>Rhizophora mucronata_Transcriptome.</title>
        <authorList>
            <person name="Meera S.P."/>
            <person name="Sreeshan A."/>
            <person name="Augustine A."/>
        </authorList>
    </citation>
    <scope>NUCLEOTIDE SEQUENCE</scope>
    <source>
        <tissue evidence="2">Leaf</tissue>
    </source>
</reference>
<name>A0A2P2N5F2_RHIMU</name>
<accession>A0A2P2N5F2</accession>
<proteinExistence type="predicted"/>